<feature type="compositionally biased region" description="Pro residues" evidence="5">
    <location>
        <begin position="613"/>
        <end position="634"/>
    </location>
</feature>
<evidence type="ECO:0000256" key="3">
    <source>
        <dbReference type="ARBA" id="ARBA00022927"/>
    </source>
</evidence>
<reference evidence="7" key="1">
    <citation type="submission" date="2014-09" db="EMBL/GenBank/DDBJ databases">
        <title>Genome sequence of the luminous mushroom Mycena chlorophos for searching fungal bioluminescence genes.</title>
        <authorList>
            <person name="Tanaka Y."/>
            <person name="Kasuga D."/>
            <person name="Oba Y."/>
            <person name="Hase S."/>
            <person name="Sato K."/>
            <person name="Oba Y."/>
            <person name="Sakakibara Y."/>
        </authorList>
    </citation>
    <scope>NUCLEOTIDE SEQUENCE</scope>
</reference>
<comment type="subcellular location">
    <subcellularLocation>
        <location evidence="1">Endomembrane system</location>
    </subcellularLocation>
</comment>
<feature type="region of interest" description="Disordered" evidence="5">
    <location>
        <begin position="609"/>
        <end position="674"/>
    </location>
</feature>
<sequence length="813" mass="89031">MDVPFASSGAFSSAQYSLVRSVEDAPSPEIADSYLLKEVDNIRYRLRHPSISVKEVKECLLLLLYCSVSVAYTPLPALNFAIPHAVNLAEVAQRAQDKRIGYLFCAEIMPREHELRLMLVNTLRKDLESPSEARVSLALDNLVASPSAEVIPAVQTRLHDLLSNNSPHVRRRALLATCALSEYEPDILSGIKSKILQRIEDPHPSVASAAVVTAVQLVKIDPSSMPNIQEAVNQLLDKLWKLPNPHFRGVLLQVLHALRVVGLSKSQVEPILRIIQSTSETSDHPLMCGAFVLLMNADIETIIASQTSLSISAAASLRPLINSQTPNDHFIFLSCLSCLDPILWAGTGNAPAVLDEWEVGRVMKLLDSSDSLIRRKTLHILGKIDAGIINSYYLQSLQTIPVDLNLNALGEYTTRLLEVIETQTQEDGELYARHTIDLFTQIEARSPRYAECVMESVVELLLVQSRTAVPDFRLACVSTLVATLANADVFLGQTMVVILTALATEFVREVAVPPVDVLRGISTRLGLCSITVQDACLLAMLRVSVECDQVPSDVLRGVDELRQRSKRHIRQRCEEFASLSARKSTLAAIVDSADSASLPDFLIALHRHNTKPRQPPDSVPEPSSPSTSRPPLPPSSQLRYTAYETAAPRPRLRGTRSSSRASSQLSGSSLSEQDALSRTVTAGDLALAAAAERLQISEAAVSNPPATDLIALNDSPFISDPSNADVAEDFESAWSRLEESQSARGWCDAPIQEVIKRLENMESVKVISGDGSDTVKVVMDRGALRLQGTEGTCLWRLRTGDVELQRRVKAMLE</sequence>
<dbReference type="EMBL" id="DF849506">
    <property type="protein sequence ID" value="GAT57748.1"/>
    <property type="molecule type" value="Genomic_DNA"/>
</dbReference>
<evidence type="ECO:0000256" key="1">
    <source>
        <dbReference type="ARBA" id="ARBA00004308"/>
    </source>
</evidence>
<feature type="domain" description="Clathrin/coatomer adaptor adaptin-like N-terminal" evidence="6">
    <location>
        <begin position="79"/>
        <end position="578"/>
    </location>
</feature>
<evidence type="ECO:0000256" key="2">
    <source>
        <dbReference type="ARBA" id="ARBA00022448"/>
    </source>
</evidence>
<dbReference type="PANTHER" id="PTHR22780">
    <property type="entry name" value="ADAPTIN, ALPHA/GAMMA/EPSILON"/>
    <property type="match status" value="1"/>
</dbReference>
<gene>
    <name evidence="7" type="ORF">MCHLO_14257</name>
</gene>
<evidence type="ECO:0000313" key="8">
    <source>
        <dbReference type="Proteomes" id="UP000815677"/>
    </source>
</evidence>
<dbReference type="SUPFAM" id="SSF48371">
    <property type="entry name" value="ARM repeat"/>
    <property type="match status" value="1"/>
</dbReference>
<evidence type="ECO:0000259" key="6">
    <source>
        <dbReference type="Pfam" id="PF01602"/>
    </source>
</evidence>
<proteinExistence type="predicted"/>
<dbReference type="Gene3D" id="1.25.10.10">
    <property type="entry name" value="Leucine-rich Repeat Variant"/>
    <property type="match status" value="1"/>
</dbReference>
<dbReference type="Pfam" id="PF01602">
    <property type="entry name" value="Adaptin_N"/>
    <property type="match status" value="1"/>
</dbReference>
<dbReference type="InterPro" id="IPR016024">
    <property type="entry name" value="ARM-type_fold"/>
</dbReference>
<keyword evidence="8" id="KW-1185">Reference proteome</keyword>
<accession>A0ABQ0M338</accession>
<keyword evidence="2" id="KW-0813">Transport</keyword>
<keyword evidence="4" id="KW-0472">Membrane</keyword>
<dbReference type="Proteomes" id="UP000815677">
    <property type="component" value="Unassembled WGS sequence"/>
</dbReference>
<evidence type="ECO:0000256" key="5">
    <source>
        <dbReference type="SAM" id="MobiDB-lite"/>
    </source>
</evidence>
<feature type="compositionally biased region" description="Low complexity" evidence="5">
    <location>
        <begin position="655"/>
        <end position="671"/>
    </location>
</feature>
<evidence type="ECO:0000313" key="7">
    <source>
        <dbReference type="EMBL" id="GAT57748.1"/>
    </source>
</evidence>
<evidence type="ECO:0000256" key="4">
    <source>
        <dbReference type="ARBA" id="ARBA00023136"/>
    </source>
</evidence>
<keyword evidence="3" id="KW-0653">Protein transport</keyword>
<dbReference type="InterPro" id="IPR011989">
    <property type="entry name" value="ARM-like"/>
</dbReference>
<dbReference type="InterPro" id="IPR002553">
    <property type="entry name" value="Clathrin/coatomer_adapt-like_N"/>
</dbReference>
<dbReference type="InterPro" id="IPR050840">
    <property type="entry name" value="Adaptor_Complx_Large_Subunit"/>
</dbReference>
<protein>
    <recommendedName>
        <fullName evidence="6">Clathrin/coatomer adaptor adaptin-like N-terminal domain-containing protein</fullName>
    </recommendedName>
</protein>
<name>A0ABQ0M338_MYCCL</name>
<organism evidence="7 8">
    <name type="scientific">Mycena chlorophos</name>
    <name type="common">Agaric fungus</name>
    <name type="synonym">Agaricus chlorophos</name>
    <dbReference type="NCBI Taxonomy" id="658473"/>
    <lineage>
        <taxon>Eukaryota</taxon>
        <taxon>Fungi</taxon>
        <taxon>Dikarya</taxon>
        <taxon>Basidiomycota</taxon>
        <taxon>Agaricomycotina</taxon>
        <taxon>Agaricomycetes</taxon>
        <taxon>Agaricomycetidae</taxon>
        <taxon>Agaricales</taxon>
        <taxon>Marasmiineae</taxon>
        <taxon>Mycenaceae</taxon>
        <taxon>Mycena</taxon>
    </lineage>
</organism>